<evidence type="ECO:0000313" key="3">
    <source>
        <dbReference type="Proteomes" id="UP000252023"/>
    </source>
</evidence>
<protein>
    <recommendedName>
        <fullName evidence="1">Flagellin C-terminal domain-containing protein</fullName>
    </recommendedName>
</protein>
<sequence length="333" mass="34543">MRLTHAGDLARSFGLNQAYAKTKTRLDALTREVASGQKNDVAGSLRGDTRSLASIENSLRRLDAFDRNAAEAEIRLTTGQQALDSMRKLIDGMGGPMVSAPLMEASSAHLVAGAEEKLEAALSLLNTEAAGQFLFAGARSNQPAVATKSALLAQIDAVTAGLSTAAEITQAVSDFFDAPSGSDGYLSNTVTGSITGAGPLPLTTGETMSNNLTAGNPAFRDLLKGLALAVIAKSGPPGEVERGKLIQAAGTVIINADAGLISAQASQGVLEERVELARTRNAAERTTLTIARGSITAADPYEASTALTNAQLQLETLYSITARLSRMSLADRL</sequence>
<gene>
    <name evidence="2" type="ORF">DRW48_03495</name>
</gene>
<dbReference type="SUPFAM" id="SSF64518">
    <property type="entry name" value="Phase 1 flagellin"/>
    <property type="match status" value="1"/>
</dbReference>
<dbReference type="Gene3D" id="1.20.1330.10">
    <property type="entry name" value="f41 fragment of flagellin, N-terminal domain"/>
    <property type="match status" value="1"/>
</dbReference>
<dbReference type="Pfam" id="PF00700">
    <property type="entry name" value="Flagellin_C"/>
    <property type="match status" value="1"/>
</dbReference>
<dbReference type="EMBL" id="CP030918">
    <property type="protein sequence ID" value="AXC48883.1"/>
    <property type="molecule type" value="Genomic_DNA"/>
</dbReference>
<dbReference type="RefSeq" id="WP_114075202.1">
    <property type="nucleotide sequence ID" value="NZ_CP030918.1"/>
</dbReference>
<organism evidence="2 3">
    <name type="scientific">Paracoccus suum</name>
    <dbReference type="NCBI Taxonomy" id="2259340"/>
    <lineage>
        <taxon>Bacteria</taxon>
        <taxon>Pseudomonadati</taxon>
        <taxon>Pseudomonadota</taxon>
        <taxon>Alphaproteobacteria</taxon>
        <taxon>Rhodobacterales</taxon>
        <taxon>Paracoccaceae</taxon>
        <taxon>Paracoccus</taxon>
    </lineage>
</organism>
<dbReference type="InterPro" id="IPR046358">
    <property type="entry name" value="Flagellin_C"/>
</dbReference>
<evidence type="ECO:0000313" key="2">
    <source>
        <dbReference type="EMBL" id="AXC48883.1"/>
    </source>
</evidence>
<reference evidence="3" key="1">
    <citation type="submission" date="2018-07" db="EMBL/GenBank/DDBJ databases">
        <title>Genome sequencing of Paracoccus sp. SC2-6.</title>
        <authorList>
            <person name="Heo J."/>
            <person name="Kim S.-J."/>
            <person name="Kwon S.-W."/>
        </authorList>
    </citation>
    <scope>NUCLEOTIDE SEQUENCE [LARGE SCALE GENOMIC DNA]</scope>
    <source>
        <strain evidence="3">SC2-6</strain>
    </source>
</reference>
<dbReference type="KEGG" id="pars:DRW48_03495"/>
<dbReference type="OrthoDB" id="7312911at2"/>
<keyword evidence="3" id="KW-1185">Reference proteome</keyword>
<dbReference type="AlphaFoldDB" id="A0A344PHM8"/>
<accession>A0A344PHM8</accession>
<proteinExistence type="predicted"/>
<dbReference type="Proteomes" id="UP000252023">
    <property type="component" value="Chromosome"/>
</dbReference>
<evidence type="ECO:0000259" key="1">
    <source>
        <dbReference type="Pfam" id="PF00700"/>
    </source>
</evidence>
<feature type="domain" description="Flagellin C-terminal" evidence="1">
    <location>
        <begin position="258"/>
        <end position="328"/>
    </location>
</feature>
<name>A0A344PHM8_9RHOB</name>